<dbReference type="Pfam" id="PF02597">
    <property type="entry name" value="ThiS"/>
    <property type="match status" value="1"/>
</dbReference>
<dbReference type="STRING" id="862908.BMS_1167"/>
<gene>
    <name evidence="1" type="primary">moaD</name>
    <name evidence="1" type="ordered locus">BMS_1167</name>
</gene>
<organism evidence="1 2">
    <name type="scientific">Halobacteriovorax marinus (strain ATCC BAA-682 / DSM 15412 / SJ)</name>
    <name type="common">Bacteriovorax marinus</name>
    <dbReference type="NCBI Taxonomy" id="862908"/>
    <lineage>
        <taxon>Bacteria</taxon>
        <taxon>Pseudomonadati</taxon>
        <taxon>Bdellovibrionota</taxon>
        <taxon>Bacteriovoracia</taxon>
        <taxon>Bacteriovoracales</taxon>
        <taxon>Halobacteriovoraceae</taxon>
        <taxon>Halobacteriovorax</taxon>
    </lineage>
</organism>
<dbReference type="EMBL" id="FQ312005">
    <property type="protein sequence ID" value="CBW26045.1"/>
    <property type="molecule type" value="Genomic_DNA"/>
</dbReference>
<dbReference type="CDD" id="cd00754">
    <property type="entry name" value="Ubl_MoaD"/>
    <property type="match status" value="1"/>
</dbReference>
<dbReference type="HOGENOM" id="CLU_114601_4_1_7"/>
<dbReference type="Gene3D" id="3.10.20.30">
    <property type="match status" value="1"/>
</dbReference>
<reference evidence="2" key="1">
    <citation type="journal article" date="2013" name="ISME J.">
        <title>A small predatory core genome in the divergent marine Bacteriovorax marinus SJ and the terrestrial Bdellovibrio bacteriovorus.</title>
        <authorList>
            <person name="Crossman L.C."/>
            <person name="Chen H."/>
            <person name="Cerdeno-Tarraga A.M."/>
            <person name="Brooks K."/>
            <person name="Quail M.A."/>
            <person name="Pineiro S.A."/>
            <person name="Hobley L."/>
            <person name="Sockett R.E."/>
            <person name="Bentley S.D."/>
            <person name="Parkhill J."/>
            <person name="Williams H.N."/>
            <person name="Stine O.C."/>
        </authorList>
    </citation>
    <scope>NUCLEOTIDE SEQUENCE [LARGE SCALE GENOMIC DNA]</scope>
    <source>
        <strain evidence="2">ATCC BAA-682 / DSM 15412 / SJ</strain>
    </source>
</reference>
<evidence type="ECO:0000313" key="2">
    <source>
        <dbReference type="Proteomes" id="UP000008963"/>
    </source>
</evidence>
<sequence>MKNISIHYFAILREKRGESSESLQTECQTYRDLFIELDKSYSFDLPISIIQVAVNDEYSLMEREIVDGDKVVFIPPVAGG</sequence>
<dbReference type="eggNOG" id="COG1977">
    <property type="taxonomic scope" value="Bacteria"/>
</dbReference>
<dbReference type="InterPro" id="IPR003749">
    <property type="entry name" value="ThiS/MoaD-like"/>
</dbReference>
<keyword evidence="2" id="KW-1185">Reference proteome</keyword>
<dbReference type="OrthoDB" id="9801945at2"/>
<name>E1WYJ7_HALMS</name>
<proteinExistence type="predicted"/>
<dbReference type="SUPFAM" id="SSF54285">
    <property type="entry name" value="MoaD/ThiS"/>
    <property type="match status" value="1"/>
</dbReference>
<accession>E1WYJ7</accession>
<dbReference type="RefSeq" id="WP_014243829.1">
    <property type="nucleotide sequence ID" value="NC_016620.1"/>
</dbReference>
<dbReference type="InterPro" id="IPR016155">
    <property type="entry name" value="Mopterin_synth/thiamin_S_b"/>
</dbReference>
<dbReference type="Proteomes" id="UP000008963">
    <property type="component" value="Chromosome"/>
</dbReference>
<evidence type="ECO:0000313" key="1">
    <source>
        <dbReference type="EMBL" id="CBW26045.1"/>
    </source>
</evidence>
<protein>
    <submittedName>
        <fullName evidence="1">Molybdopterin converting factor, subunit 1</fullName>
    </submittedName>
</protein>
<dbReference type="KEGG" id="bmx:BMS_1167"/>
<dbReference type="PATRIC" id="fig|862908.3.peg.1111"/>
<dbReference type="AlphaFoldDB" id="E1WYJ7"/>
<dbReference type="InterPro" id="IPR012675">
    <property type="entry name" value="Beta-grasp_dom_sf"/>
</dbReference>